<evidence type="ECO:0000313" key="7">
    <source>
        <dbReference type="EMBL" id="GFZ33459.1"/>
    </source>
</evidence>
<feature type="transmembrane region" description="Helical" evidence="5">
    <location>
        <begin position="294"/>
        <end position="314"/>
    </location>
</feature>
<dbReference type="RefSeq" id="WP_206871705.1">
    <property type="nucleotide sequence ID" value="NZ_BMBA01000005.1"/>
</dbReference>
<keyword evidence="2 5" id="KW-0812">Transmembrane</keyword>
<evidence type="ECO:0000256" key="1">
    <source>
        <dbReference type="ARBA" id="ARBA00004141"/>
    </source>
</evidence>
<dbReference type="InterPro" id="IPR052902">
    <property type="entry name" value="ABC-2_transporter"/>
</dbReference>
<reference evidence="7 8" key="1">
    <citation type="journal article" date="2021" name="Int. J. Syst. Evol. Microbiol.">
        <title>Clostridium zeae sp. nov., isolated from corn silage.</title>
        <authorList>
            <person name="Kobayashi H."/>
            <person name="Tanizawa Y."/>
            <person name="Yagura M."/>
            <person name="Sakamoto M."/>
            <person name="Ohkuma M."/>
            <person name="Tohno M."/>
        </authorList>
    </citation>
    <scope>NUCLEOTIDE SEQUENCE [LARGE SCALE GENOMIC DNA]</scope>
    <source>
        <strain evidence="7 8">CSC2</strain>
    </source>
</reference>
<comment type="caution">
    <text evidence="7">The sequence shown here is derived from an EMBL/GenBank/DDBJ whole genome shotgun (WGS) entry which is preliminary data.</text>
</comment>
<dbReference type="PANTHER" id="PTHR43027:SF1">
    <property type="entry name" value="DOXORUBICIN RESISTANCE ABC TRANSPORTER PERMEASE PROTEIN DRRC-RELATED"/>
    <property type="match status" value="1"/>
</dbReference>
<name>A0ABQ1EFE7_9CLOT</name>
<feature type="transmembrane region" description="Helical" evidence="5">
    <location>
        <begin position="185"/>
        <end position="207"/>
    </location>
</feature>
<dbReference type="Proteomes" id="UP000663802">
    <property type="component" value="Unassembled WGS sequence"/>
</dbReference>
<keyword evidence="8" id="KW-1185">Reference proteome</keyword>
<evidence type="ECO:0000313" key="8">
    <source>
        <dbReference type="Proteomes" id="UP000663802"/>
    </source>
</evidence>
<protein>
    <submittedName>
        <fullName evidence="7">ABC transporter permease</fullName>
    </submittedName>
</protein>
<dbReference type="EMBL" id="BMBA01000005">
    <property type="protein sequence ID" value="GFZ33459.1"/>
    <property type="molecule type" value="Genomic_DNA"/>
</dbReference>
<evidence type="ECO:0000256" key="3">
    <source>
        <dbReference type="ARBA" id="ARBA00022989"/>
    </source>
</evidence>
<evidence type="ECO:0000256" key="2">
    <source>
        <dbReference type="ARBA" id="ARBA00022692"/>
    </source>
</evidence>
<feature type="transmembrane region" description="Helical" evidence="5">
    <location>
        <begin position="354"/>
        <end position="376"/>
    </location>
</feature>
<accession>A0ABQ1EFE7</accession>
<comment type="subcellular location">
    <subcellularLocation>
        <location evidence="1">Membrane</location>
        <topology evidence="1">Multi-pass membrane protein</topology>
    </subcellularLocation>
</comment>
<keyword evidence="3 5" id="KW-1133">Transmembrane helix</keyword>
<feature type="transmembrane region" description="Helical" evidence="5">
    <location>
        <begin position="20"/>
        <end position="39"/>
    </location>
</feature>
<dbReference type="PANTHER" id="PTHR43027">
    <property type="entry name" value="DOXORUBICIN RESISTANCE ABC TRANSPORTER PERMEASE PROTEIN DRRC-RELATED"/>
    <property type="match status" value="1"/>
</dbReference>
<feature type="transmembrane region" description="Helical" evidence="5">
    <location>
        <begin position="262"/>
        <end position="287"/>
    </location>
</feature>
<evidence type="ECO:0000256" key="4">
    <source>
        <dbReference type="ARBA" id="ARBA00023136"/>
    </source>
</evidence>
<keyword evidence="4 5" id="KW-0472">Membrane</keyword>
<organism evidence="7 8">
    <name type="scientific">Clostridium zeae</name>
    <dbReference type="NCBI Taxonomy" id="2759022"/>
    <lineage>
        <taxon>Bacteria</taxon>
        <taxon>Bacillati</taxon>
        <taxon>Bacillota</taxon>
        <taxon>Clostridia</taxon>
        <taxon>Eubacteriales</taxon>
        <taxon>Clostridiaceae</taxon>
        <taxon>Clostridium</taxon>
    </lineage>
</organism>
<dbReference type="InterPro" id="IPR013525">
    <property type="entry name" value="ABC2_TM"/>
</dbReference>
<proteinExistence type="predicted"/>
<sequence length="378" mass="42598">MNLAAEIRKNLISFIRQNRIIFVLFIICPMIAAYVYGVMQQDLFAGKSSFEPVKVEFKYDKTSQEGKALETMLDTKEVKNFINSDAKDDIKCRVIIDKAFNDIRIEKVTGSDSALDMVQGFMRTFTENINQYKVIYKNIDSISLNDEEKKTLTSKIIGKLQDVQKVPSVKERIIEGYKSLGAREYYTISMFSFSSVMIMLTLVKLFYKEKRVGILRRSFSTPNKKANYLAGYLSSSFIIVFFINIVYVMINKILGIAFTTSIVWILVAVIFQSLLQASVIGLIIAFVKSEKVSNSIITVITALPLMIGGVFYSVDMTDASVLKIISNFSPNSLILNSYKNLAIIEGSNGGLNQIMLMLLVAVIFLVVSFVKVNIAWED</sequence>
<evidence type="ECO:0000259" key="6">
    <source>
        <dbReference type="Pfam" id="PF12698"/>
    </source>
</evidence>
<evidence type="ECO:0000256" key="5">
    <source>
        <dbReference type="SAM" id="Phobius"/>
    </source>
</evidence>
<feature type="transmembrane region" description="Helical" evidence="5">
    <location>
        <begin position="228"/>
        <end position="250"/>
    </location>
</feature>
<dbReference type="Pfam" id="PF12698">
    <property type="entry name" value="ABC2_membrane_3"/>
    <property type="match status" value="1"/>
</dbReference>
<feature type="domain" description="ABC-2 type transporter transmembrane" evidence="6">
    <location>
        <begin position="21"/>
        <end position="369"/>
    </location>
</feature>
<gene>
    <name evidence="7" type="ORF">CSC2_39850</name>
</gene>